<gene>
    <name evidence="2" type="ORF">COU33_04985</name>
</gene>
<comment type="caution">
    <text evidence="2">The sequence shown here is derived from an EMBL/GenBank/DDBJ whole genome shotgun (WGS) entry which is preliminary data.</text>
</comment>
<feature type="transmembrane region" description="Helical" evidence="1">
    <location>
        <begin position="21"/>
        <end position="43"/>
    </location>
</feature>
<keyword evidence="1" id="KW-0472">Membrane</keyword>
<dbReference type="Gene3D" id="2.60.120.1140">
    <property type="entry name" value="Protein of unknown function DUF192"/>
    <property type="match status" value="1"/>
</dbReference>
<reference evidence="3" key="1">
    <citation type="submission" date="2017-09" db="EMBL/GenBank/DDBJ databases">
        <title>Depth-based differentiation of microbial function through sediment-hosted aquifers and enrichment of novel symbionts in the deep terrestrial subsurface.</title>
        <authorList>
            <person name="Probst A.J."/>
            <person name="Ladd B."/>
            <person name="Jarett J.K."/>
            <person name="Geller-Mcgrath D.E."/>
            <person name="Sieber C.M.K."/>
            <person name="Emerson J.B."/>
            <person name="Anantharaman K."/>
            <person name="Thomas B.C."/>
            <person name="Malmstrom R."/>
            <person name="Stieglmeier M."/>
            <person name="Klingl A."/>
            <person name="Woyke T."/>
            <person name="Ryan C.M."/>
            <person name="Banfield J.F."/>
        </authorList>
    </citation>
    <scope>NUCLEOTIDE SEQUENCE [LARGE SCALE GENOMIC DNA]</scope>
</reference>
<evidence type="ECO:0000313" key="2">
    <source>
        <dbReference type="EMBL" id="PIT86106.1"/>
    </source>
</evidence>
<dbReference type="InterPro" id="IPR038695">
    <property type="entry name" value="Saro_0823-like_sf"/>
</dbReference>
<evidence type="ECO:0000313" key="3">
    <source>
        <dbReference type="Proteomes" id="UP000229362"/>
    </source>
</evidence>
<proteinExistence type="predicted"/>
<dbReference type="Pfam" id="PF02643">
    <property type="entry name" value="DUF192"/>
    <property type="match status" value="1"/>
</dbReference>
<accession>A0A2M6VZY9</accession>
<dbReference type="AlphaFoldDB" id="A0A2M6VZY9"/>
<sequence length="167" mass="19290">MLWHRQKEPDDGQQTKKISTGYAIFLVFFVICLVFLKAWQYYWPKAVVSVGSVEEVSVLVAKTPWHWHRGLGKRESLKEYDGMIFLFPVSRRHGIVMRDMKFGIDIIWFSGNVVVDIAPFVPVEDVPEEELHVYLPRDNADMVLEVPAGWVNEHGIAIGDELHVVRE</sequence>
<organism evidence="2 3">
    <name type="scientific">Candidatus Magasanikbacteria bacterium CG10_big_fil_rev_8_21_14_0_10_43_6</name>
    <dbReference type="NCBI Taxonomy" id="1974650"/>
    <lineage>
        <taxon>Bacteria</taxon>
        <taxon>Candidatus Magasanikiibacteriota</taxon>
    </lineage>
</organism>
<dbReference type="PANTHER" id="PTHR37953:SF1">
    <property type="entry name" value="UPF0127 PROTEIN MJ1496"/>
    <property type="match status" value="1"/>
</dbReference>
<dbReference type="InterPro" id="IPR003795">
    <property type="entry name" value="DUF192"/>
</dbReference>
<dbReference type="PANTHER" id="PTHR37953">
    <property type="entry name" value="UPF0127 PROTEIN MJ1496"/>
    <property type="match status" value="1"/>
</dbReference>
<dbReference type="EMBL" id="PFBZ01000213">
    <property type="protein sequence ID" value="PIT86106.1"/>
    <property type="molecule type" value="Genomic_DNA"/>
</dbReference>
<keyword evidence="1" id="KW-1133">Transmembrane helix</keyword>
<dbReference type="Proteomes" id="UP000229362">
    <property type="component" value="Unassembled WGS sequence"/>
</dbReference>
<name>A0A2M6VZY9_9BACT</name>
<evidence type="ECO:0008006" key="4">
    <source>
        <dbReference type="Google" id="ProtNLM"/>
    </source>
</evidence>
<evidence type="ECO:0000256" key="1">
    <source>
        <dbReference type="SAM" id="Phobius"/>
    </source>
</evidence>
<keyword evidence="1" id="KW-0812">Transmembrane</keyword>
<protein>
    <recommendedName>
        <fullName evidence="4">DUF192 domain-containing protein</fullName>
    </recommendedName>
</protein>